<sequence length="330" mass="35473">MPDKVVVTHWVDEDVLAYLRRFAEPVAPEERTVLSRAEVLAQARDASAVLACMADRVDEEFLAACPRLRVISAALKGFDNFDADACAHHGVWLTIVPDLLTEPTADLAVALTLDVTRRVTEADRHVRAHGFAGWRPTFYGSGLTGATVGLLGMGEVGRAVARRLGGFGCALRYADPRPLPPQEERRLGARRLELGDLLATSDIVLALLPLTAETHHLLDAAALARCKPGAYLVNVGRGSVVDEHAVAGALSAGTLAGYAADVFELEDWALPDRPDRIPPALLAHPRTVFTPHLGSAVTAVRREIAFAAARQIEQVLAGERPDHPVNDPAR</sequence>
<reference evidence="7" key="1">
    <citation type="journal article" date="2019" name="Int. J. Syst. Evol. Microbiol.">
        <title>The Global Catalogue of Microorganisms (GCM) 10K type strain sequencing project: providing services to taxonomists for standard genome sequencing and annotation.</title>
        <authorList>
            <consortium name="The Broad Institute Genomics Platform"/>
            <consortium name="The Broad Institute Genome Sequencing Center for Infectious Disease"/>
            <person name="Wu L."/>
            <person name="Ma J."/>
        </authorList>
    </citation>
    <scope>NUCLEOTIDE SEQUENCE [LARGE SCALE GENOMIC DNA]</scope>
    <source>
        <strain evidence="7">JCM 18054</strain>
    </source>
</reference>
<dbReference type="SUPFAM" id="SSF51735">
    <property type="entry name" value="NAD(P)-binding Rossmann-fold domains"/>
    <property type="match status" value="1"/>
</dbReference>
<feature type="domain" description="D-isomer specific 2-hydroxyacid dehydrogenase NAD-binding" evidence="5">
    <location>
        <begin position="109"/>
        <end position="294"/>
    </location>
</feature>
<dbReference type="PROSITE" id="PS00671">
    <property type="entry name" value="D_2_HYDROXYACID_DH_3"/>
    <property type="match status" value="1"/>
</dbReference>
<dbReference type="Pfam" id="PF00389">
    <property type="entry name" value="2-Hacid_dh"/>
    <property type="match status" value="1"/>
</dbReference>
<evidence type="ECO:0000259" key="5">
    <source>
        <dbReference type="Pfam" id="PF02826"/>
    </source>
</evidence>
<evidence type="ECO:0000256" key="3">
    <source>
        <dbReference type="RuleBase" id="RU003719"/>
    </source>
</evidence>
<proteinExistence type="inferred from homology"/>
<dbReference type="InterPro" id="IPR036291">
    <property type="entry name" value="NAD(P)-bd_dom_sf"/>
</dbReference>
<organism evidence="6 7">
    <name type="scientific">Amycolatopsis dongchuanensis</name>
    <dbReference type="NCBI Taxonomy" id="1070866"/>
    <lineage>
        <taxon>Bacteria</taxon>
        <taxon>Bacillati</taxon>
        <taxon>Actinomycetota</taxon>
        <taxon>Actinomycetes</taxon>
        <taxon>Pseudonocardiales</taxon>
        <taxon>Pseudonocardiaceae</taxon>
        <taxon>Amycolatopsis</taxon>
    </lineage>
</organism>
<evidence type="ECO:0000256" key="2">
    <source>
        <dbReference type="ARBA" id="ARBA00023002"/>
    </source>
</evidence>
<accession>A0ABP8VRR6</accession>
<dbReference type="CDD" id="cd12157">
    <property type="entry name" value="PTDH"/>
    <property type="match status" value="1"/>
</dbReference>
<dbReference type="PANTHER" id="PTHR10996:SF257">
    <property type="entry name" value="GLYOXYLATE REDUCTASE 1"/>
    <property type="match status" value="1"/>
</dbReference>
<feature type="domain" description="D-isomer specific 2-hydroxyacid dehydrogenase catalytic" evidence="4">
    <location>
        <begin position="5"/>
        <end position="326"/>
    </location>
</feature>
<dbReference type="RefSeq" id="WP_346056693.1">
    <property type="nucleotide sequence ID" value="NZ_BAABIB010000169.1"/>
</dbReference>
<evidence type="ECO:0000313" key="7">
    <source>
        <dbReference type="Proteomes" id="UP001500192"/>
    </source>
</evidence>
<evidence type="ECO:0000259" key="4">
    <source>
        <dbReference type="Pfam" id="PF00389"/>
    </source>
</evidence>
<keyword evidence="2 3" id="KW-0560">Oxidoreductase</keyword>
<dbReference type="PANTHER" id="PTHR10996">
    <property type="entry name" value="2-HYDROXYACID DEHYDROGENASE-RELATED"/>
    <property type="match status" value="1"/>
</dbReference>
<name>A0ABP8VRR6_9PSEU</name>
<dbReference type="Gene3D" id="3.40.50.720">
    <property type="entry name" value="NAD(P)-binding Rossmann-like Domain"/>
    <property type="match status" value="2"/>
</dbReference>
<gene>
    <name evidence="6" type="ORF">GCM10023214_75900</name>
</gene>
<dbReference type="Proteomes" id="UP001500192">
    <property type="component" value="Unassembled WGS sequence"/>
</dbReference>
<protein>
    <submittedName>
        <fullName evidence="6">D-glycerate dehydrogenase</fullName>
    </submittedName>
</protein>
<dbReference type="InterPro" id="IPR006139">
    <property type="entry name" value="D-isomer_2_OHA_DH_cat_dom"/>
</dbReference>
<dbReference type="EMBL" id="BAABIB010000169">
    <property type="protein sequence ID" value="GAA4670153.1"/>
    <property type="molecule type" value="Genomic_DNA"/>
</dbReference>
<comment type="caution">
    <text evidence="6">The sequence shown here is derived from an EMBL/GenBank/DDBJ whole genome shotgun (WGS) entry which is preliminary data.</text>
</comment>
<dbReference type="SUPFAM" id="SSF52283">
    <property type="entry name" value="Formate/glycerate dehydrogenase catalytic domain-like"/>
    <property type="match status" value="1"/>
</dbReference>
<dbReference type="InterPro" id="IPR006140">
    <property type="entry name" value="D-isomer_DH_NAD-bd"/>
</dbReference>
<dbReference type="InterPro" id="IPR050223">
    <property type="entry name" value="D-isomer_2-hydroxyacid_DH"/>
</dbReference>
<dbReference type="InterPro" id="IPR029753">
    <property type="entry name" value="D-isomer_DH_CS"/>
</dbReference>
<evidence type="ECO:0000256" key="1">
    <source>
        <dbReference type="ARBA" id="ARBA00005854"/>
    </source>
</evidence>
<evidence type="ECO:0000313" key="6">
    <source>
        <dbReference type="EMBL" id="GAA4670153.1"/>
    </source>
</evidence>
<keyword evidence="7" id="KW-1185">Reference proteome</keyword>
<comment type="similarity">
    <text evidence="1 3">Belongs to the D-isomer specific 2-hydroxyacid dehydrogenase family.</text>
</comment>
<dbReference type="Pfam" id="PF02826">
    <property type="entry name" value="2-Hacid_dh_C"/>
    <property type="match status" value="1"/>
</dbReference>